<dbReference type="GO" id="GO:0004386">
    <property type="term" value="F:helicase activity"/>
    <property type="evidence" value="ECO:0007669"/>
    <property type="project" value="UniProtKB-KW"/>
</dbReference>
<dbReference type="InterPro" id="IPR014001">
    <property type="entry name" value="Helicase_ATP-bd"/>
</dbReference>
<name>A0A927MP01_9ACTN</name>
<dbReference type="GO" id="GO:0005524">
    <property type="term" value="F:ATP binding"/>
    <property type="evidence" value="ECO:0007669"/>
    <property type="project" value="InterPro"/>
</dbReference>
<sequence length="745" mass="81967">MSTPDASARSAARGRVGRAAQEVINKAQLFAERASWLLSAPTILRDSAREQVRILTVEALQARLRTLPVSELRGLVGRGARLGNLERAGFRTVADVHNARADRLGTVPGVGPTTAQQVSDAADKLAFRVSKDTRFRFEPDRRTPEQTQLLGTLAAIRYADSAVSSLREPMEFLSQRVTPLIAEANPATSKWAMLWSRRAKKDAALSALGKLDGVLADPKLASLSHTLDGAERALDSGSYSPDQLWQDYVSDAASFNALLSTLGGAGETDDVEAAQGFIGPELHQKITAVPLDTSLLRATLRGYQVFGAQYAVHQERSILGDEMGLGKTVQALAVFAHLAAKGQQRFLVVCPASVQINWLKEIERHSQLKAYSLHGRDREATGRRWLQRGGVAVTTFSTLGSLKCLDEAEIAMLVVDEAHYVKNRETKRAEHVRTVNGRAQRTLFLTGTPMENRVEEFRNLVSYLQPRLASRIDAGDTVASAKAFRRAVAPVYLRRNQEDVLTELPDKIEVEDWVQLTSADSAAYRQAVVDRNLMRMRQAAFTSHDSAKLERLAEIVEEALDDGLKVIVFSYFLGVLDIINRRLGSVVVGQITGSVTAAARQQLVDTFTQSERPAVLLSQIDAGGTGLNIQAASVVVIAEPQWKPSTEEQAIARAFRMGQIRTVQVHRLLAKGSVDDRVLEVQHEKRLLFDEYARKSDAKDADSRSVDPSEHRPDFLDDKAVPLERRIILAEQHRLGIVPGREPVA</sequence>
<dbReference type="PANTHER" id="PTHR10799">
    <property type="entry name" value="SNF2/RAD54 HELICASE FAMILY"/>
    <property type="match status" value="1"/>
</dbReference>
<dbReference type="GO" id="GO:0016787">
    <property type="term" value="F:hydrolase activity"/>
    <property type="evidence" value="ECO:0007669"/>
    <property type="project" value="UniProtKB-KW"/>
</dbReference>
<dbReference type="Gene3D" id="3.40.50.10810">
    <property type="entry name" value="Tandem AAA-ATPase domain"/>
    <property type="match status" value="1"/>
</dbReference>
<dbReference type="Pfam" id="PF00271">
    <property type="entry name" value="Helicase_C"/>
    <property type="match status" value="1"/>
</dbReference>
<proteinExistence type="predicted"/>
<dbReference type="InterPro" id="IPR000330">
    <property type="entry name" value="SNF2_N"/>
</dbReference>
<organism evidence="4 5">
    <name type="scientific">Actinopolymorpha pittospori</name>
    <dbReference type="NCBI Taxonomy" id="648752"/>
    <lineage>
        <taxon>Bacteria</taxon>
        <taxon>Bacillati</taxon>
        <taxon>Actinomycetota</taxon>
        <taxon>Actinomycetes</taxon>
        <taxon>Propionibacteriales</taxon>
        <taxon>Actinopolymorphaceae</taxon>
        <taxon>Actinopolymorpha</taxon>
    </lineage>
</organism>
<dbReference type="InterPro" id="IPR038718">
    <property type="entry name" value="SNF2-like_sf"/>
</dbReference>
<protein>
    <submittedName>
        <fullName evidence="4">Superfamily II DNA or RNA helicase</fullName>
    </submittedName>
</protein>
<dbReference type="Gene3D" id="3.40.50.300">
    <property type="entry name" value="P-loop containing nucleotide triphosphate hydrolases"/>
    <property type="match status" value="1"/>
</dbReference>
<reference evidence="4" key="1">
    <citation type="submission" date="2020-10" db="EMBL/GenBank/DDBJ databases">
        <title>Sequencing the genomes of 1000 actinobacteria strains.</title>
        <authorList>
            <person name="Klenk H.-P."/>
        </authorList>
    </citation>
    <scope>NUCLEOTIDE SEQUENCE</scope>
    <source>
        <strain evidence="4">DSM 45354</strain>
    </source>
</reference>
<dbReference type="InterPro" id="IPR027417">
    <property type="entry name" value="P-loop_NTPase"/>
</dbReference>
<dbReference type="Pfam" id="PF00176">
    <property type="entry name" value="SNF2-rel_dom"/>
    <property type="match status" value="1"/>
</dbReference>
<feature type="domain" description="Helicase ATP-binding" evidence="2">
    <location>
        <begin position="308"/>
        <end position="467"/>
    </location>
</feature>
<dbReference type="RefSeq" id="WP_192748485.1">
    <property type="nucleotide sequence ID" value="NZ_BAABJL010000266.1"/>
</dbReference>
<keyword evidence="4" id="KW-0547">Nucleotide-binding</keyword>
<evidence type="ECO:0000259" key="3">
    <source>
        <dbReference type="PROSITE" id="PS51194"/>
    </source>
</evidence>
<comment type="caution">
    <text evidence="4">The sequence shown here is derived from an EMBL/GenBank/DDBJ whole genome shotgun (WGS) entry which is preliminary data.</text>
</comment>
<keyword evidence="4" id="KW-0067">ATP-binding</keyword>
<keyword evidence="4" id="KW-0347">Helicase</keyword>
<dbReference type="SMART" id="SM00487">
    <property type="entry name" value="DEXDc"/>
    <property type="match status" value="1"/>
</dbReference>
<dbReference type="PROSITE" id="PS51194">
    <property type="entry name" value="HELICASE_CTER"/>
    <property type="match status" value="1"/>
</dbReference>
<feature type="domain" description="Helicase C-terminal" evidence="3">
    <location>
        <begin position="548"/>
        <end position="709"/>
    </location>
</feature>
<dbReference type="SMART" id="SM00490">
    <property type="entry name" value="HELICc"/>
    <property type="match status" value="1"/>
</dbReference>
<dbReference type="SUPFAM" id="SSF52540">
    <property type="entry name" value="P-loop containing nucleoside triphosphate hydrolases"/>
    <property type="match status" value="2"/>
</dbReference>
<dbReference type="InterPro" id="IPR049730">
    <property type="entry name" value="SNF2/RAD54-like_C"/>
</dbReference>
<dbReference type="Pfam" id="PF14520">
    <property type="entry name" value="HHH_5"/>
    <property type="match status" value="1"/>
</dbReference>
<keyword evidence="1" id="KW-0378">Hydrolase</keyword>
<dbReference type="Gene3D" id="1.10.150.20">
    <property type="entry name" value="5' to 3' exonuclease, C-terminal subdomain"/>
    <property type="match status" value="1"/>
</dbReference>
<gene>
    <name evidence="4" type="ORF">HEB94_000594</name>
</gene>
<accession>A0A927MP01</accession>
<evidence type="ECO:0000259" key="2">
    <source>
        <dbReference type="PROSITE" id="PS51192"/>
    </source>
</evidence>
<evidence type="ECO:0000256" key="1">
    <source>
        <dbReference type="ARBA" id="ARBA00022801"/>
    </source>
</evidence>
<keyword evidence="5" id="KW-1185">Reference proteome</keyword>
<dbReference type="CDD" id="cd18793">
    <property type="entry name" value="SF2_C_SNF"/>
    <property type="match status" value="1"/>
</dbReference>
<evidence type="ECO:0000313" key="4">
    <source>
        <dbReference type="EMBL" id="MBE1603746.1"/>
    </source>
</evidence>
<dbReference type="AlphaFoldDB" id="A0A927MP01"/>
<evidence type="ECO:0000313" key="5">
    <source>
        <dbReference type="Proteomes" id="UP000638648"/>
    </source>
</evidence>
<dbReference type="PROSITE" id="PS51192">
    <property type="entry name" value="HELICASE_ATP_BIND_1"/>
    <property type="match status" value="1"/>
</dbReference>
<dbReference type="InterPro" id="IPR001650">
    <property type="entry name" value="Helicase_C-like"/>
</dbReference>
<dbReference type="CDD" id="cd17919">
    <property type="entry name" value="DEXHc_Snf"/>
    <property type="match status" value="1"/>
</dbReference>
<dbReference type="EMBL" id="JADBEM010000001">
    <property type="protein sequence ID" value="MBE1603746.1"/>
    <property type="molecule type" value="Genomic_DNA"/>
</dbReference>
<dbReference type="Proteomes" id="UP000638648">
    <property type="component" value="Unassembled WGS sequence"/>
</dbReference>